<proteinExistence type="predicted"/>
<evidence type="ECO:0000313" key="9">
    <source>
        <dbReference type="EMBL" id="SHM14799.1"/>
    </source>
</evidence>
<dbReference type="InterPro" id="IPR010432">
    <property type="entry name" value="RDD"/>
</dbReference>
<evidence type="ECO:0000256" key="1">
    <source>
        <dbReference type="ARBA" id="ARBA00004651"/>
    </source>
</evidence>
<dbReference type="Pfam" id="PF06271">
    <property type="entry name" value="RDD"/>
    <property type="match status" value="1"/>
</dbReference>
<comment type="subcellular location">
    <subcellularLocation>
        <location evidence="1">Cell membrane</location>
        <topology evidence="1">Multi-pass membrane protein</topology>
    </subcellularLocation>
</comment>
<feature type="transmembrane region" description="Helical" evidence="6">
    <location>
        <begin position="67"/>
        <end position="84"/>
    </location>
</feature>
<evidence type="ECO:0000313" key="11">
    <source>
        <dbReference type="Proteomes" id="UP000198431"/>
    </source>
</evidence>
<keyword evidence="5 6" id="KW-0472">Membrane</keyword>
<keyword evidence="2" id="KW-1003">Cell membrane</keyword>
<dbReference type="Proteomes" id="UP000198431">
    <property type="component" value="Unassembled WGS sequence"/>
</dbReference>
<keyword evidence="10" id="KW-1185">Reference proteome</keyword>
<protein>
    <submittedName>
        <fullName evidence="8">Transporter</fullName>
    </submittedName>
    <submittedName>
        <fullName evidence="9">Uncharacterized membrane protein YckC, RDD family</fullName>
    </submittedName>
</protein>
<dbReference type="RefSeq" id="WP_073394904.1">
    <property type="nucleotide sequence ID" value="NZ_FRBX01000002.1"/>
</dbReference>
<dbReference type="PANTHER" id="PTHR36115">
    <property type="entry name" value="PROLINE-RICH ANTIGEN HOMOLOG-RELATED"/>
    <property type="match status" value="1"/>
</dbReference>
<evidence type="ECO:0000256" key="6">
    <source>
        <dbReference type="SAM" id="Phobius"/>
    </source>
</evidence>
<keyword evidence="4 6" id="KW-1133">Transmembrane helix</keyword>
<organism evidence="8 11">
    <name type="scientific">Flavobacterium pectinovorum</name>
    <dbReference type="NCBI Taxonomy" id="29533"/>
    <lineage>
        <taxon>Bacteria</taxon>
        <taxon>Pseudomonadati</taxon>
        <taxon>Bacteroidota</taxon>
        <taxon>Flavobacteriia</taxon>
        <taxon>Flavobacteriales</taxon>
        <taxon>Flavobacteriaceae</taxon>
        <taxon>Flavobacterium</taxon>
    </lineage>
</organism>
<feature type="domain" description="RDD" evidence="7">
    <location>
        <begin position="14"/>
        <end position="127"/>
    </location>
</feature>
<name>A0AB36P2A4_9FLAO</name>
<dbReference type="GO" id="GO:0005886">
    <property type="term" value="C:plasma membrane"/>
    <property type="evidence" value="ECO:0007669"/>
    <property type="project" value="UniProtKB-SubCell"/>
</dbReference>
<dbReference type="PANTHER" id="PTHR36115:SF4">
    <property type="entry name" value="MEMBRANE PROTEIN"/>
    <property type="match status" value="1"/>
</dbReference>
<evidence type="ECO:0000313" key="8">
    <source>
        <dbReference type="EMBL" id="OXB05879.1"/>
    </source>
</evidence>
<evidence type="ECO:0000256" key="2">
    <source>
        <dbReference type="ARBA" id="ARBA00022475"/>
    </source>
</evidence>
<feature type="transmembrane region" description="Helical" evidence="6">
    <location>
        <begin position="20"/>
        <end position="47"/>
    </location>
</feature>
<sequence>MSNSTYIIDEELFASKGSRILNYILDIIFIMCLIFALAFILAILAGLFQWNGILLWLSDMGDLSGQVVFIGVTIFYYTITEGFLGRSLAKLITGTIVVNENGEKPSFGTFLKRSLCRLIPFEAFSFLGDSGRGWHDTISDTYVVNKKDLAENLKTFHEFNLIGVQEVEA</sequence>
<dbReference type="EMBL" id="FRBX01000002">
    <property type="protein sequence ID" value="SHM14799.1"/>
    <property type="molecule type" value="Genomic_DNA"/>
</dbReference>
<gene>
    <name evidence="8" type="ORF">B0A72_07675</name>
    <name evidence="9" type="ORF">SAMN05444387_2047</name>
</gene>
<accession>A0AB36P2A4</accession>
<dbReference type="AlphaFoldDB" id="A0AB36P2A4"/>
<dbReference type="Proteomes" id="UP000184216">
    <property type="component" value="Unassembled WGS sequence"/>
</dbReference>
<evidence type="ECO:0000259" key="7">
    <source>
        <dbReference type="Pfam" id="PF06271"/>
    </source>
</evidence>
<evidence type="ECO:0000313" key="10">
    <source>
        <dbReference type="Proteomes" id="UP000184216"/>
    </source>
</evidence>
<reference evidence="8 11" key="1">
    <citation type="submission" date="2016-11" db="EMBL/GenBank/DDBJ databases">
        <title>Whole genomes of Flavobacteriaceae.</title>
        <authorList>
            <person name="Stine C."/>
            <person name="Li C."/>
            <person name="Tadesse D."/>
        </authorList>
    </citation>
    <scope>NUCLEOTIDE SEQUENCE [LARGE SCALE GENOMIC DNA]</scope>
    <source>
        <strain evidence="8 11">ATCC 19366</strain>
    </source>
</reference>
<evidence type="ECO:0000256" key="4">
    <source>
        <dbReference type="ARBA" id="ARBA00022989"/>
    </source>
</evidence>
<evidence type="ECO:0000256" key="3">
    <source>
        <dbReference type="ARBA" id="ARBA00022692"/>
    </source>
</evidence>
<dbReference type="EMBL" id="MUHB01000007">
    <property type="protein sequence ID" value="OXB05879.1"/>
    <property type="molecule type" value="Genomic_DNA"/>
</dbReference>
<evidence type="ECO:0000256" key="5">
    <source>
        <dbReference type="ARBA" id="ARBA00023136"/>
    </source>
</evidence>
<comment type="caution">
    <text evidence="8">The sequence shown here is derived from an EMBL/GenBank/DDBJ whole genome shotgun (WGS) entry which is preliminary data.</text>
</comment>
<reference evidence="9 10" key="2">
    <citation type="submission" date="2016-11" db="EMBL/GenBank/DDBJ databases">
        <authorList>
            <person name="Varghese N."/>
            <person name="Submissions S."/>
        </authorList>
    </citation>
    <scope>NUCLEOTIDE SEQUENCE [LARGE SCALE GENOMIC DNA]</scope>
    <source>
        <strain evidence="9 10">DSM 6368</strain>
    </source>
</reference>
<keyword evidence="3 6" id="KW-0812">Transmembrane</keyword>
<dbReference type="InterPro" id="IPR051791">
    <property type="entry name" value="Pra-immunoreactive"/>
</dbReference>